<dbReference type="AlphaFoldDB" id="A0A918YJ84"/>
<dbReference type="RefSeq" id="WP_189954107.1">
    <property type="nucleotide sequence ID" value="NZ_BMVG01000008.1"/>
</dbReference>
<reference evidence="2" key="2">
    <citation type="submission" date="2020-09" db="EMBL/GenBank/DDBJ databases">
        <authorList>
            <person name="Sun Q."/>
            <person name="Ohkuma M."/>
        </authorList>
    </citation>
    <scope>NUCLEOTIDE SEQUENCE</scope>
    <source>
        <strain evidence="2">JCM 4714</strain>
    </source>
</reference>
<evidence type="ECO:0000256" key="1">
    <source>
        <dbReference type="SAM" id="SignalP"/>
    </source>
</evidence>
<evidence type="ECO:0000313" key="3">
    <source>
        <dbReference type="Proteomes" id="UP000655443"/>
    </source>
</evidence>
<proteinExistence type="predicted"/>
<gene>
    <name evidence="2" type="ORF">GCM10010339_39310</name>
</gene>
<keyword evidence="1" id="KW-0732">Signal</keyword>
<reference evidence="2" key="1">
    <citation type="journal article" date="2014" name="Int. J. Syst. Evol. Microbiol.">
        <title>Complete genome sequence of Corynebacterium casei LMG S-19264T (=DSM 44701T), isolated from a smear-ripened cheese.</title>
        <authorList>
            <consortium name="US DOE Joint Genome Institute (JGI-PGF)"/>
            <person name="Walter F."/>
            <person name="Albersmeier A."/>
            <person name="Kalinowski J."/>
            <person name="Ruckert C."/>
        </authorList>
    </citation>
    <scope>NUCLEOTIDE SEQUENCE</scope>
    <source>
        <strain evidence="2">JCM 4714</strain>
    </source>
</reference>
<dbReference type="InterPro" id="IPR029046">
    <property type="entry name" value="LolA/LolB/LppX"/>
</dbReference>
<protein>
    <recommendedName>
        <fullName evidence="4">Lipoprotein</fullName>
    </recommendedName>
</protein>
<evidence type="ECO:0000313" key="2">
    <source>
        <dbReference type="EMBL" id="GHE05064.1"/>
    </source>
</evidence>
<feature type="chain" id="PRO_5039348165" description="Lipoprotein" evidence="1">
    <location>
        <begin position="22"/>
        <end position="266"/>
    </location>
</feature>
<dbReference type="SUPFAM" id="SSF89392">
    <property type="entry name" value="Prokaryotic lipoproteins and lipoprotein localization factors"/>
    <property type="match status" value="1"/>
</dbReference>
<dbReference type="Proteomes" id="UP000655443">
    <property type="component" value="Unassembled WGS sequence"/>
</dbReference>
<accession>A0A918YJ84</accession>
<name>A0A918YJ84_9ACTN</name>
<dbReference type="Gene3D" id="2.50.20.20">
    <property type="match status" value="1"/>
</dbReference>
<feature type="signal peptide" evidence="1">
    <location>
        <begin position="1"/>
        <end position="21"/>
    </location>
</feature>
<keyword evidence="3" id="KW-1185">Reference proteome</keyword>
<evidence type="ECO:0008006" key="4">
    <source>
        <dbReference type="Google" id="ProtNLM"/>
    </source>
</evidence>
<dbReference type="EMBL" id="BMVG01000008">
    <property type="protein sequence ID" value="GHE05064.1"/>
    <property type="molecule type" value="Genomic_DNA"/>
</dbReference>
<sequence length="266" mass="27931">MRCALPMAVVAVLLCAGCAVTGEGAGQAKPKAGSSGPAPDAAVRAAVARTGTTTARLRERIEITGGTETYTLTVAGGFDFARHRGTLAVDFPGGGVPHSDETFADGKVYVKGATGVADGMWGMMRLDRAEAHYALRAPVNDPEHVLTQISALRRVSVEGVETVQGVRAVHYRGMLDHRTLTLRMAGAVRSKLDQARDILGYDLPVFADAWVDGRGRLVQTRTTLNLAGGRVQVTTALSRLGAPVSVKQPQPEETVLVSSMSGVLNG</sequence>
<comment type="caution">
    <text evidence="2">The sequence shown here is derived from an EMBL/GenBank/DDBJ whole genome shotgun (WGS) entry which is preliminary data.</text>
</comment>
<organism evidence="2 3">
    <name type="scientific">Streptomyces alanosinicus</name>
    <dbReference type="NCBI Taxonomy" id="68171"/>
    <lineage>
        <taxon>Bacteria</taxon>
        <taxon>Bacillati</taxon>
        <taxon>Actinomycetota</taxon>
        <taxon>Actinomycetes</taxon>
        <taxon>Kitasatosporales</taxon>
        <taxon>Streptomycetaceae</taxon>
        <taxon>Streptomyces</taxon>
    </lineage>
</organism>